<evidence type="ECO:0000313" key="3">
    <source>
        <dbReference type="Proteomes" id="UP000005824"/>
    </source>
</evidence>
<organism evidence="2 3">
    <name type="scientific">Chthoniobacter flavus Ellin428</name>
    <dbReference type="NCBI Taxonomy" id="497964"/>
    <lineage>
        <taxon>Bacteria</taxon>
        <taxon>Pseudomonadati</taxon>
        <taxon>Verrucomicrobiota</taxon>
        <taxon>Spartobacteria</taxon>
        <taxon>Chthoniobacterales</taxon>
        <taxon>Chthoniobacteraceae</taxon>
        <taxon>Chthoniobacter</taxon>
    </lineage>
</organism>
<dbReference type="eggNOG" id="COG2133">
    <property type="taxonomic scope" value="Bacteria"/>
</dbReference>
<proteinExistence type="predicted"/>
<dbReference type="RefSeq" id="WP_006983792.1">
    <property type="nucleotide sequence ID" value="NZ_ABVL01000043.1"/>
</dbReference>
<dbReference type="STRING" id="497964.CfE428DRAFT_6475"/>
<gene>
    <name evidence="2" type="ORF">CfE428DRAFT_6475</name>
</gene>
<reference evidence="2 3" key="1">
    <citation type="journal article" date="2011" name="J. Bacteriol.">
        <title>Genome sequence of Chthoniobacter flavus Ellin428, an aerobic heterotrophic soil bacterium.</title>
        <authorList>
            <person name="Kant R."/>
            <person name="van Passel M.W."/>
            <person name="Palva A."/>
            <person name="Lucas S."/>
            <person name="Lapidus A."/>
            <person name="Glavina Del Rio T."/>
            <person name="Dalin E."/>
            <person name="Tice H."/>
            <person name="Bruce D."/>
            <person name="Goodwin L."/>
            <person name="Pitluck S."/>
            <person name="Larimer F.W."/>
            <person name="Land M.L."/>
            <person name="Hauser L."/>
            <person name="Sangwan P."/>
            <person name="de Vos W.M."/>
            <person name="Janssen P.H."/>
            <person name="Smidt H."/>
        </authorList>
    </citation>
    <scope>NUCLEOTIDE SEQUENCE [LARGE SCALE GENOMIC DNA]</scope>
    <source>
        <strain evidence="2 3">Ellin428</strain>
    </source>
</reference>
<feature type="domain" description="3-keto-alpha-glucoside-1,2-lyase/3-keto-2-hydroxy-glucal hydratase" evidence="1">
    <location>
        <begin position="31"/>
        <end position="231"/>
    </location>
</feature>
<accession>B4DC34</accession>
<dbReference type="Proteomes" id="UP000005824">
    <property type="component" value="Unassembled WGS sequence"/>
</dbReference>
<sequence>MFLLRTLRAVAVLGSVWLISLPVCRAQGEGKPIFNGHDLANWDGDKRFWAVADGAIRGETSLASMPSTNTFLIWRGSVLKDFELRLKVRLRNGNSGIQYRSHDLGKWNVSGYQMELDNGAGKSGFLYEERGRKFLALVGEKVEIDPQQKPTVLGLLAEKRDLVAARYYKPQDWNEYRIVARGNHLQHFINGVQTVDVVDNDAKGRSLEGILALQIHVGPPMLVEFKDIFLKNL</sequence>
<keyword evidence="3" id="KW-1185">Reference proteome</keyword>
<protein>
    <recommendedName>
        <fullName evidence="1">3-keto-alpha-glucoside-1,2-lyase/3-keto-2-hydroxy-glucal hydratase domain-containing protein</fullName>
    </recommendedName>
</protein>
<comment type="caution">
    <text evidence="2">The sequence shown here is derived from an EMBL/GenBank/DDBJ whole genome shotgun (WGS) entry which is preliminary data.</text>
</comment>
<evidence type="ECO:0000313" key="2">
    <source>
        <dbReference type="EMBL" id="EDY16008.1"/>
    </source>
</evidence>
<name>B4DC34_9BACT</name>
<dbReference type="Gene3D" id="2.60.120.560">
    <property type="entry name" value="Exo-inulinase, domain 1"/>
    <property type="match status" value="1"/>
</dbReference>
<dbReference type="EMBL" id="ABVL01000043">
    <property type="protein sequence ID" value="EDY16008.1"/>
    <property type="molecule type" value="Genomic_DNA"/>
</dbReference>
<dbReference type="GO" id="GO:0016787">
    <property type="term" value="F:hydrolase activity"/>
    <property type="evidence" value="ECO:0007669"/>
    <property type="project" value="InterPro"/>
</dbReference>
<evidence type="ECO:0000259" key="1">
    <source>
        <dbReference type="Pfam" id="PF06439"/>
    </source>
</evidence>
<dbReference type="InterPro" id="IPR010496">
    <property type="entry name" value="AL/BT2_dom"/>
</dbReference>
<dbReference type="InParanoid" id="B4DC34"/>
<dbReference type="AlphaFoldDB" id="B4DC34"/>
<dbReference type="Pfam" id="PF06439">
    <property type="entry name" value="3keto-disac_hyd"/>
    <property type="match status" value="1"/>
</dbReference>